<organism evidence="1">
    <name type="scientific">Anguilla anguilla</name>
    <name type="common">European freshwater eel</name>
    <name type="synonym">Muraena anguilla</name>
    <dbReference type="NCBI Taxonomy" id="7936"/>
    <lineage>
        <taxon>Eukaryota</taxon>
        <taxon>Metazoa</taxon>
        <taxon>Chordata</taxon>
        <taxon>Craniata</taxon>
        <taxon>Vertebrata</taxon>
        <taxon>Euteleostomi</taxon>
        <taxon>Actinopterygii</taxon>
        <taxon>Neopterygii</taxon>
        <taxon>Teleostei</taxon>
        <taxon>Anguilliformes</taxon>
        <taxon>Anguillidae</taxon>
        <taxon>Anguilla</taxon>
    </lineage>
</organism>
<reference evidence="1" key="2">
    <citation type="journal article" date="2015" name="Fish Shellfish Immunol.">
        <title>Early steps in the European eel (Anguilla anguilla)-Vibrio vulnificus interaction in the gills: Role of the RtxA13 toxin.</title>
        <authorList>
            <person name="Callol A."/>
            <person name="Pajuelo D."/>
            <person name="Ebbesson L."/>
            <person name="Teles M."/>
            <person name="MacKenzie S."/>
            <person name="Amaro C."/>
        </authorList>
    </citation>
    <scope>NUCLEOTIDE SEQUENCE</scope>
</reference>
<evidence type="ECO:0000313" key="1">
    <source>
        <dbReference type="EMBL" id="JAH75157.1"/>
    </source>
</evidence>
<proteinExistence type="predicted"/>
<reference evidence="1" key="1">
    <citation type="submission" date="2014-11" db="EMBL/GenBank/DDBJ databases">
        <authorList>
            <person name="Amaro Gonzalez C."/>
        </authorList>
    </citation>
    <scope>NUCLEOTIDE SEQUENCE</scope>
</reference>
<dbReference type="EMBL" id="GBXM01033420">
    <property type="protein sequence ID" value="JAH75157.1"/>
    <property type="molecule type" value="Transcribed_RNA"/>
</dbReference>
<protein>
    <submittedName>
        <fullName evidence="1">Uncharacterized protein</fullName>
    </submittedName>
</protein>
<sequence>MATVGSCPRNTRSGSLGVLLTLNHHYEFRLPDCYVLFAVYIFRKKSKIVQRIRLMESRGIALYGLAL</sequence>
<name>A0A0E9VAS9_ANGAN</name>
<dbReference type="AlphaFoldDB" id="A0A0E9VAS9"/>
<accession>A0A0E9VAS9</accession>